<sequence length="237" mass="24692">MRTTWQTLAARARRRDRAVAGVAAAVLVAGVLAAALATHDTPARPMTAAVPSSSDARAPQAHTSAPDRNGGTEGRPARPARPAALERSDERGASAAAVYVLELEPYGLLSGDWHDFAALCSTESGWCQDKAASMRLVEAGVVRYVGCAMRAEAVRTTPTDAPDTFVVTVAQRQEACVRHEAASTDPPTRGDPSAAPAAGDGVDVYSGNDDPDSLPDLLDITVRHGGEGWQVVRASLA</sequence>
<dbReference type="Proteomes" id="UP000326702">
    <property type="component" value="Chromosome"/>
</dbReference>
<feature type="compositionally biased region" description="Low complexity" evidence="1">
    <location>
        <begin position="190"/>
        <end position="204"/>
    </location>
</feature>
<feature type="region of interest" description="Disordered" evidence="1">
    <location>
        <begin position="179"/>
        <end position="210"/>
    </location>
</feature>
<keyword evidence="4" id="KW-1185">Reference proteome</keyword>
<accession>A0A5P9Q7B8</accession>
<protein>
    <recommendedName>
        <fullName evidence="2">DUF6318 domain-containing protein</fullName>
    </recommendedName>
</protein>
<reference evidence="3 4" key="1">
    <citation type="submission" date="2019-10" db="EMBL/GenBank/DDBJ databases">
        <title>Genome sequence of Luteimicrobium xylanilyticum HY-24.</title>
        <authorList>
            <person name="Kim D.Y."/>
            <person name="Park H.-Y."/>
        </authorList>
    </citation>
    <scope>NUCLEOTIDE SEQUENCE [LARGE SCALE GENOMIC DNA]</scope>
    <source>
        <strain evidence="3 4">HY-24</strain>
    </source>
</reference>
<evidence type="ECO:0000313" key="3">
    <source>
        <dbReference type="EMBL" id="QFU96980.1"/>
    </source>
</evidence>
<dbReference type="RefSeq" id="WP_194174314.1">
    <property type="nucleotide sequence ID" value="NZ_BAABIH010000013.1"/>
</dbReference>
<evidence type="ECO:0000256" key="1">
    <source>
        <dbReference type="SAM" id="MobiDB-lite"/>
    </source>
</evidence>
<feature type="domain" description="DUF6318" evidence="2">
    <location>
        <begin position="78"/>
        <end position="189"/>
    </location>
</feature>
<dbReference type="KEGG" id="lxl:KDY119_00473"/>
<dbReference type="Pfam" id="PF19843">
    <property type="entry name" value="DUF6318"/>
    <property type="match status" value="1"/>
</dbReference>
<evidence type="ECO:0000259" key="2">
    <source>
        <dbReference type="Pfam" id="PF19843"/>
    </source>
</evidence>
<organism evidence="3 4">
    <name type="scientific">Luteimicrobium xylanilyticum</name>
    <dbReference type="NCBI Taxonomy" id="1133546"/>
    <lineage>
        <taxon>Bacteria</taxon>
        <taxon>Bacillati</taxon>
        <taxon>Actinomycetota</taxon>
        <taxon>Actinomycetes</taxon>
        <taxon>Micrococcales</taxon>
        <taxon>Luteimicrobium</taxon>
    </lineage>
</organism>
<dbReference type="EMBL" id="CP045529">
    <property type="protein sequence ID" value="QFU96980.1"/>
    <property type="molecule type" value="Genomic_DNA"/>
</dbReference>
<proteinExistence type="predicted"/>
<dbReference type="InterPro" id="IPR046281">
    <property type="entry name" value="DUF6318"/>
</dbReference>
<dbReference type="AlphaFoldDB" id="A0A5P9Q7B8"/>
<evidence type="ECO:0000313" key="4">
    <source>
        <dbReference type="Proteomes" id="UP000326702"/>
    </source>
</evidence>
<feature type="region of interest" description="Disordered" evidence="1">
    <location>
        <begin position="44"/>
        <end position="89"/>
    </location>
</feature>
<gene>
    <name evidence="3" type="ORF">KDY119_00473</name>
</gene>
<name>A0A5P9Q7B8_9MICO</name>